<dbReference type="Proteomes" id="UP000078397">
    <property type="component" value="Unassembled WGS sequence"/>
</dbReference>
<feature type="region of interest" description="Disordered" evidence="1">
    <location>
        <begin position="1"/>
        <end position="59"/>
    </location>
</feature>
<evidence type="ECO:0000313" key="3">
    <source>
        <dbReference type="EMBL" id="OAQ58971.2"/>
    </source>
</evidence>
<dbReference type="AlphaFoldDB" id="A0A179F0L9"/>
<keyword evidence="4" id="KW-1185">Reference proteome</keyword>
<feature type="domain" description="HAT C-terminal dimerisation" evidence="2">
    <location>
        <begin position="83"/>
        <end position="167"/>
    </location>
</feature>
<evidence type="ECO:0000313" key="4">
    <source>
        <dbReference type="Proteomes" id="UP000078397"/>
    </source>
</evidence>
<protein>
    <recommendedName>
        <fullName evidence="2">HAT C-terminal dimerisation domain-containing protein</fullName>
    </recommendedName>
</protein>
<dbReference type="InterPro" id="IPR012337">
    <property type="entry name" value="RNaseH-like_sf"/>
</dbReference>
<name>A0A179F0L9_METCM</name>
<dbReference type="InterPro" id="IPR008906">
    <property type="entry name" value="HATC_C_dom"/>
</dbReference>
<organism evidence="3 4">
    <name type="scientific">Pochonia chlamydosporia 170</name>
    <dbReference type="NCBI Taxonomy" id="1380566"/>
    <lineage>
        <taxon>Eukaryota</taxon>
        <taxon>Fungi</taxon>
        <taxon>Dikarya</taxon>
        <taxon>Ascomycota</taxon>
        <taxon>Pezizomycotina</taxon>
        <taxon>Sordariomycetes</taxon>
        <taxon>Hypocreomycetidae</taxon>
        <taxon>Hypocreales</taxon>
        <taxon>Clavicipitaceae</taxon>
        <taxon>Pochonia</taxon>
    </lineage>
</organism>
<dbReference type="SUPFAM" id="SSF53098">
    <property type="entry name" value="Ribonuclease H-like"/>
    <property type="match status" value="1"/>
</dbReference>
<dbReference type="GO" id="GO:0046983">
    <property type="term" value="F:protein dimerization activity"/>
    <property type="evidence" value="ECO:0007669"/>
    <property type="project" value="InterPro"/>
</dbReference>
<dbReference type="KEGG" id="pchm:VFPPC_11465"/>
<dbReference type="RefSeq" id="XP_022283991.1">
    <property type="nucleotide sequence ID" value="XM_022428760.1"/>
</dbReference>
<sequence length="239" mass="27668">MQLRSSSTRQRGRDTFRYTRKKNGRRLPLAVREQSGRRNTGPPTTRKSRCLPNRRSKRVGLRHRQPNELDRLLDEMVVAEDTTRDVDDFENFIHAKPIKIEGCPLLWWCQGEQRKTYPRLSRMAIDLLSVPPGSADAESALSGGRRTLSWDRERMSCANLEKVECYHDLDSQAFYPYSYGIRYSIQKYSIHLIHTPYRSLVFHTYGIQEKVGPCKFSWAISRARMSSFAGQAVQLILAA</sequence>
<dbReference type="OrthoDB" id="5020773at2759"/>
<feature type="compositionally biased region" description="Basic residues" evidence="1">
    <location>
        <begin position="46"/>
        <end position="59"/>
    </location>
</feature>
<accession>A0A179F0L9</accession>
<dbReference type="EMBL" id="LSBJ02000012">
    <property type="protein sequence ID" value="OAQ58971.2"/>
    <property type="molecule type" value="Genomic_DNA"/>
</dbReference>
<reference evidence="3 4" key="1">
    <citation type="journal article" date="2016" name="PLoS Pathog.">
        <title>Biosynthesis of antibiotic leucinostatins in bio-control fungus Purpureocillium lilacinum and their inhibition on phytophthora revealed by genome mining.</title>
        <authorList>
            <person name="Wang G."/>
            <person name="Liu Z."/>
            <person name="Lin R."/>
            <person name="Li E."/>
            <person name="Mao Z."/>
            <person name="Ling J."/>
            <person name="Yang Y."/>
            <person name="Yin W.B."/>
            <person name="Xie B."/>
        </authorList>
    </citation>
    <scope>NUCLEOTIDE SEQUENCE [LARGE SCALE GENOMIC DNA]</scope>
    <source>
        <strain evidence="3">170</strain>
    </source>
</reference>
<dbReference type="GeneID" id="28853640"/>
<dbReference type="Pfam" id="PF05699">
    <property type="entry name" value="Dimer_Tnp_hAT"/>
    <property type="match status" value="1"/>
</dbReference>
<proteinExistence type="predicted"/>
<comment type="caution">
    <text evidence="3">The sequence shown here is derived from an EMBL/GenBank/DDBJ whole genome shotgun (WGS) entry which is preliminary data.</text>
</comment>
<gene>
    <name evidence="3" type="ORF">VFPPC_11465</name>
</gene>
<evidence type="ECO:0000256" key="1">
    <source>
        <dbReference type="SAM" id="MobiDB-lite"/>
    </source>
</evidence>
<evidence type="ECO:0000259" key="2">
    <source>
        <dbReference type="Pfam" id="PF05699"/>
    </source>
</evidence>